<comment type="similarity">
    <text evidence="2">Belongs to the HAUS1 family.</text>
</comment>
<comment type="caution">
    <text evidence="11">The sequence shown here is derived from an EMBL/GenBank/DDBJ whole genome shotgun (WGS) entry which is preliminary data.</text>
</comment>
<dbReference type="GO" id="GO:0005829">
    <property type="term" value="C:cytosol"/>
    <property type="evidence" value="ECO:0007669"/>
    <property type="project" value="TreeGrafter"/>
</dbReference>
<dbReference type="GO" id="GO:0070652">
    <property type="term" value="C:HAUS complex"/>
    <property type="evidence" value="ECO:0007669"/>
    <property type="project" value="InterPro"/>
</dbReference>
<protein>
    <recommendedName>
        <fullName evidence="13">HAUS augmin-like complex subunit 1</fullName>
    </recommendedName>
</protein>
<evidence type="ECO:0008006" key="13">
    <source>
        <dbReference type="Google" id="ProtNLM"/>
    </source>
</evidence>
<evidence type="ECO:0000256" key="10">
    <source>
        <dbReference type="SAM" id="Coils"/>
    </source>
</evidence>
<evidence type="ECO:0000256" key="7">
    <source>
        <dbReference type="ARBA" id="ARBA00023054"/>
    </source>
</evidence>
<name>A0A9P6VG53_9HELO</name>
<feature type="coiled-coil region" evidence="10">
    <location>
        <begin position="223"/>
        <end position="281"/>
    </location>
</feature>
<dbReference type="Pfam" id="PF25762">
    <property type="entry name" value="HAUS1"/>
    <property type="match status" value="1"/>
</dbReference>
<dbReference type="InterPro" id="IPR026243">
    <property type="entry name" value="HAUS1"/>
</dbReference>
<dbReference type="PANTHER" id="PTHR31570">
    <property type="entry name" value="HAUS AUGMIN-LIKE COMPLEX SUBUNIT 1"/>
    <property type="match status" value="1"/>
</dbReference>
<keyword evidence="5" id="KW-0493">Microtubule</keyword>
<dbReference type="GO" id="GO:0051225">
    <property type="term" value="P:spindle assembly"/>
    <property type="evidence" value="ECO:0007669"/>
    <property type="project" value="InterPro"/>
</dbReference>
<dbReference type="GO" id="GO:0005874">
    <property type="term" value="C:microtubule"/>
    <property type="evidence" value="ECO:0007669"/>
    <property type="project" value="UniProtKB-KW"/>
</dbReference>
<keyword evidence="3" id="KW-0963">Cytoplasm</keyword>
<sequence>MAHLSPSAIFSPSVARQQLAAAKDWNYIDAWLSTKFAGKTPPFERNNETLKALLALAALNETADEERDLLAQVEAKALADLQAKQDADPNAQILRSIDEALTREGHMSLDVLCTMSVAMNQPIPDMEKIGRGILDLQVAAYDLEQASERVTILENHLNKELKNINHLIEELKSDAYRPSADLTKQTIDYQRKTKVLAAKLPELRDKVASLSANASPKFTIQDVKVEEEKFKDLMATVRDLEAQVKSYHGLPQDTDLARLELESLRSELRDLSRQRDNMFEGLVERATPRKPRY</sequence>
<evidence type="ECO:0000256" key="3">
    <source>
        <dbReference type="ARBA" id="ARBA00022490"/>
    </source>
</evidence>
<dbReference type="GO" id="GO:0005819">
    <property type="term" value="C:spindle"/>
    <property type="evidence" value="ECO:0007669"/>
    <property type="project" value="UniProtKB-SubCell"/>
</dbReference>
<dbReference type="Proteomes" id="UP000785200">
    <property type="component" value="Unassembled WGS sequence"/>
</dbReference>
<dbReference type="OrthoDB" id="5372507at2759"/>
<evidence type="ECO:0000313" key="12">
    <source>
        <dbReference type="Proteomes" id="UP000785200"/>
    </source>
</evidence>
<evidence type="ECO:0000256" key="9">
    <source>
        <dbReference type="ARBA" id="ARBA00023306"/>
    </source>
</evidence>
<keyword evidence="8" id="KW-0206">Cytoskeleton</keyword>
<dbReference type="EMBL" id="VNKQ01000013">
    <property type="protein sequence ID" value="KAG0647361.1"/>
    <property type="molecule type" value="Genomic_DNA"/>
</dbReference>
<dbReference type="AlphaFoldDB" id="A0A9P6VG53"/>
<gene>
    <name evidence="11" type="ORF">D0Z07_7126</name>
</gene>
<dbReference type="PANTHER" id="PTHR31570:SF1">
    <property type="entry name" value="HAUS AUGMIN-LIKE COMPLEX SUBUNIT 1"/>
    <property type="match status" value="1"/>
</dbReference>
<organism evidence="11 12">
    <name type="scientific">Hyphodiscus hymeniophilus</name>
    <dbReference type="NCBI Taxonomy" id="353542"/>
    <lineage>
        <taxon>Eukaryota</taxon>
        <taxon>Fungi</taxon>
        <taxon>Dikarya</taxon>
        <taxon>Ascomycota</taxon>
        <taxon>Pezizomycotina</taxon>
        <taxon>Leotiomycetes</taxon>
        <taxon>Helotiales</taxon>
        <taxon>Hyphodiscaceae</taxon>
        <taxon>Hyphodiscus</taxon>
    </lineage>
</organism>
<accession>A0A9P6VG53</accession>
<dbReference type="GO" id="GO:0051301">
    <property type="term" value="P:cell division"/>
    <property type="evidence" value="ECO:0007669"/>
    <property type="project" value="UniProtKB-KW"/>
</dbReference>
<reference evidence="11" key="1">
    <citation type="submission" date="2019-07" db="EMBL/GenBank/DDBJ databases">
        <title>Hyphodiscus hymeniophilus genome sequencing and assembly.</title>
        <authorList>
            <person name="Kramer G."/>
            <person name="Nodwell J."/>
        </authorList>
    </citation>
    <scope>NUCLEOTIDE SEQUENCE</scope>
    <source>
        <strain evidence="11">ATCC 34498</strain>
    </source>
</reference>
<evidence type="ECO:0000313" key="11">
    <source>
        <dbReference type="EMBL" id="KAG0647361.1"/>
    </source>
</evidence>
<keyword evidence="7 10" id="KW-0175">Coiled coil</keyword>
<evidence type="ECO:0000256" key="5">
    <source>
        <dbReference type="ARBA" id="ARBA00022701"/>
    </source>
</evidence>
<keyword evidence="4" id="KW-0132">Cell division</keyword>
<feature type="coiled-coil region" evidence="10">
    <location>
        <begin position="143"/>
        <end position="174"/>
    </location>
</feature>
<evidence type="ECO:0000256" key="4">
    <source>
        <dbReference type="ARBA" id="ARBA00022618"/>
    </source>
</evidence>
<evidence type="ECO:0000256" key="2">
    <source>
        <dbReference type="ARBA" id="ARBA00005479"/>
    </source>
</evidence>
<evidence type="ECO:0000256" key="1">
    <source>
        <dbReference type="ARBA" id="ARBA00004186"/>
    </source>
</evidence>
<evidence type="ECO:0000256" key="8">
    <source>
        <dbReference type="ARBA" id="ARBA00023212"/>
    </source>
</evidence>
<keyword evidence="6" id="KW-0498">Mitosis</keyword>
<keyword evidence="12" id="KW-1185">Reference proteome</keyword>
<comment type="subcellular location">
    <subcellularLocation>
        <location evidence="1">Cytoplasm</location>
        <location evidence="1">Cytoskeleton</location>
        <location evidence="1">Spindle</location>
    </subcellularLocation>
</comment>
<evidence type="ECO:0000256" key="6">
    <source>
        <dbReference type="ARBA" id="ARBA00022776"/>
    </source>
</evidence>
<proteinExistence type="inferred from homology"/>
<keyword evidence="9" id="KW-0131">Cell cycle</keyword>